<dbReference type="Pfam" id="PF10261">
    <property type="entry name" value="FIT"/>
    <property type="match status" value="1"/>
</dbReference>
<evidence type="ECO:0000256" key="2">
    <source>
        <dbReference type="ARBA" id="ARBA00022692"/>
    </source>
</evidence>
<evidence type="ECO:0000256" key="7">
    <source>
        <dbReference type="ARBA" id="ARBA00023136"/>
    </source>
</evidence>
<evidence type="ECO:0000313" key="10">
    <source>
        <dbReference type="EMBL" id="LAC21300.1"/>
    </source>
</evidence>
<keyword evidence="2 8" id="KW-0812">Transmembrane</keyword>
<reference evidence="10" key="1">
    <citation type="submission" date="2017-11" db="EMBL/GenBank/DDBJ databases">
        <title>The sensing device of the deep-sea amphipod.</title>
        <authorList>
            <person name="Kobayashi H."/>
            <person name="Nagahama T."/>
            <person name="Arai W."/>
            <person name="Sasagawa Y."/>
            <person name="Umeda M."/>
            <person name="Hayashi T."/>
            <person name="Nikaido I."/>
            <person name="Watanabe H."/>
            <person name="Oguri K."/>
            <person name="Kitazato H."/>
            <person name="Fujioka K."/>
            <person name="Kido Y."/>
            <person name="Takami H."/>
        </authorList>
    </citation>
    <scope>NUCLEOTIDE SEQUENCE</scope>
    <source>
        <tissue evidence="10">Whole body</tissue>
    </source>
</reference>
<protein>
    <submittedName>
        <fullName evidence="9">FIT family protein CG10671-like</fullName>
    </submittedName>
</protein>
<evidence type="ECO:0000313" key="9">
    <source>
        <dbReference type="EMBL" id="LAB67668.1"/>
    </source>
</evidence>
<feature type="transmembrane region" description="Helical" evidence="8">
    <location>
        <begin position="349"/>
        <end position="367"/>
    </location>
</feature>
<evidence type="ECO:0000256" key="3">
    <source>
        <dbReference type="ARBA" id="ARBA00022801"/>
    </source>
</evidence>
<accession>A0A2P2I0U8</accession>
<feature type="transmembrane region" description="Helical" evidence="8">
    <location>
        <begin position="52"/>
        <end position="74"/>
    </location>
</feature>
<keyword evidence="3" id="KW-0378">Hydrolase</keyword>
<comment type="subcellular location">
    <subcellularLocation>
        <location evidence="1">Endoplasmic reticulum membrane</location>
        <topology evidence="1">Multi-pass membrane protein</topology>
    </subcellularLocation>
</comment>
<feature type="transmembrane region" description="Helical" evidence="8">
    <location>
        <begin position="309"/>
        <end position="337"/>
    </location>
</feature>
<dbReference type="PANTHER" id="PTHR23129">
    <property type="entry name" value="ACYL-COENZYME A DIPHOSPHATASE FITM2"/>
    <property type="match status" value="1"/>
</dbReference>
<dbReference type="GO" id="GO:0034389">
    <property type="term" value="P:lipid droplet organization"/>
    <property type="evidence" value="ECO:0007669"/>
    <property type="project" value="TreeGrafter"/>
</dbReference>
<reference evidence="9" key="2">
    <citation type="journal article" date="2018" name="Biosci. Biotechnol. Biochem.">
        <title>Polysaccharide hydrolase of the hadal zone amphipods Hirondellea gigas.</title>
        <authorList>
            <person name="Kobayashi H."/>
            <person name="Nagahama T."/>
            <person name="Arai W."/>
            <person name="Sasagawa Y."/>
            <person name="Umeda M."/>
            <person name="Hayashi T."/>
            <person name="Nikaido I."/>
            <person name="Watanabe H."/>
            <person name="Oguri K."/>
            <person name="Kitazato H."/>
            <person name="Fujioka K."/>
            <person name="Kido Y."/>
            <person name="Takami H."/>
        </authorList>
    </citation>
    <scope>NUCLEOTIDE SEQUENCE</scope>
    <source>
        <tissue evidence="9">Whole body</tissue>
    </source>
</reference>
<keyword evidence="4" id="KW-0256">Endoplasmic reticulum</keyword>
<dbReference type="GO" id="GO:0019915">
    <property type="term" value="P:lipid storage"/>
    <property type="evidence" value="ECO:0007669"/>
    <property type="project" value="InterPro"/>
</dbReference>
<feature type="transmembrane region" description="Helical" evidence="8">
    <location>
        <begin position="101"/>
        <end position="119"/>
    </location>
</feature>
<dbReference type="GO" id="GO:0005789">
    <property type="term" value="C:endoplasmic reticulum membrane"/>
    <property type="evidence" value="ECO:0007669"/>
    <property type="project" value="UniProtKB-SubCell"/>
</dbReference>
<dbReference type="EMBL" id="IACF01001995">
    <property type="protein sequence ID" value="LAB67668.1"/>
    <property type="molecule type" value="mRNA"/>
</dbReference>
<evidence type="ECO:0000256" key="5">
    <source>
        <dbReference type="ARBA" id="ARBA00022989"/>
    </source>
</evidence>
<keyword evidence="7 8" id="KW-0472">Membrane</keyword>
<feature type="transmembrane region" description="Helical" evidence="8">
    <location>
        <begin position="180"/>
        <end position="201"/>
    </location>
</feature>
<evidence type="ECO:0000256" key="6">
    <source>
        <dbReference type="ARBA" id="ARBA00023098"/>
    </source>
</evidence>
<evidence type="ECO:0000256" key="1">
    <source>
        <dbReference type="ARBA" id="ARBA00004477"/>
    </source>
</evidence>
<dbReference type="AlphaFoldDB" id="A0A2P2I0U8"/>
<dbReference type="InterPro" id="IPR019388">
    <property type="entry name" value="FIT"/>
</dbReference>
<dbReference type="GO" id="GO:0008654">
    <property type="term" value="P:phospholipid biosynthetic process"/>
    <property type="evidence" value="ECO:0007669"/>
    <property type="project" value="TreeGrafter"/>
</dbReference>
<evidence type="ECO:0000256" key="4">
    <source>
        <dbReference type="ARBA" id="ARBA00022824"/>
    </source>
</evidence>
<dbReference type="PANTHER" id="PTHR23129:SF0">
    <property type="entry name" value="ACYL-COENZYME A DIPHOSPHATASE FITM2"/>
    <property type="match status" value="1"/>
</dbReference>
<dbReference type="EMBL" id="IACT01001989">
    <property type="protein sequence ID" value="LAC21300.1"/>
    <property type="molecule type" value="mRNA"/>
</dbReference>
<name>A0A2P2I0U8_9CRUS</name>
<evidence type="ECO:0000256" key="8">
    <source>
        <dbReference type="SAM" id="Phobius"/>
    </source>
</evidence>
<sequence>MSRRGISDETISKIKLEESSNSNAGQATTMFWPNSVQTMTSINNKLRYFRHYMLIPLLVRAAVTVFVVCFLSLLEGADEISHVDGLTAKNSILNMVFVKKGWAWTMSATVVLLLSLLPLASEPRHFVLTSLARLVLLSAVFYFWCALVFPSIEHWTGLCLSKNVVMPIQNKRKCVKKGHIFYSFDISGHAFLMVYCVLTLMQEARGMKRYISMGDAIVKLQTPSSDSESDDDTIANDCDETGEFNADATSYSNSTIEDNKDLNDAVDSNEDDVFNSFGSCTDCWSVFFSGEKKGCEPVSVREAAKFKSVYLFVWPLICVSYCCVCFMCVTWDVVLIITSVYYHSVPEKFIGVMLAATSWALLYRGLFIKLKIT</sequence>
<keyword evidence="6" id="KW-0443">Lipid metabolism</keyword>
<organism evidence="9">
    <name type="scientific">Hirondellea gigas</name>
    <dbReference type="NCBI Taxonomy" id="1518452"/>
    <lineage>
        <taxon>Eukaryota</taxon>
        <taxon>Metazoa</taxon>
        <taxon>Ecdysozoa</taxon>
        <taxon>Arthropoda</taxon>
        <taxon>Crustacea</taxon>
        <taxon>Multicrustacea</taxon>
        <taxon>Malacostraca</taxon>
        <taxon>Eumalacostraca</taxon>
        <taxon>Peracarida</taxon>
        <taxon>Amphipoda</taxon>
        <taxon>Amphilochidea</taxon>
        <taxon>Lysianassida</taxon>
        <taxon>Lysianassidira</taxon>
        <taxon>Lysianassoidea</taxon>
        <taxon>Lysianassidae</taxon>
        <taxon>Hirondellea</taxon>
    </lineage>
</organism>
<feature type="transmembrane region" description="Helical" evidence="8">
    <location>
        <begin position="131"/>
        <end position="152"/>
    </location>
</feature>
<dbReference type="GO" id="GO:0010945">
    <property type="term" value="F:coenzyme A diphosphatase activity"/>
    <property type="evidence" value="ECO:0007669"/>
    <property type="project" value="InterPro"/>
</dbReference>
<proteinExistence type="evidence at transcript level"/>
<keyword evidence="5 8" id="KW-1133">Transmembrane helix</keyword>